<dbReference type="Pfam" id="PF01347">
    <property type="entry name" value="Vitellogenin_N"/>
    <property type="match status" value="1"/>
</dbReference>
<dbReference type="GO" id="GO:0006642">
    <property type="term" value="P:triglyceride mobilization"/>
    <property type="evidence" value="ECO:0007669"/>
    <property type="project" value="TreeGrafter"/>
</dbReference>
<evidence type="ECO:0000256" key="8">
    <source>
        <dbReference type="SAM" id="SignalP"/>
    </source>
</evidence>
<dbReference type="InterPro" id="IPR009454">
    <property type="entry name" value="Lipid_transpt_open_b-sht"/>
</dbReference>
<gene>
    <name evidence="10" type="ORF">PBY51_006673</name>
</gene>
<dbReference type="Gene3D" id="2.30.230.10">
    <property type="entry name" value="Lipovitellin, beta-sheet shell regions, chain A"/>
    <property type="match status" value="1"/>
</dbReference>
<keyword evidence="4 8" id="KW-0732">Signal</keyword>
<dbReference type="PANTHER" id="PTHR13769:SF5">
    <property type="entry name" value="APOLIPOPROTEIN B-100-RELATED"/>
    <property type="match status" value="1"/>
</dbReference>
<comment type="subcellular location">
    <subcellularLocation>
        <location evidence="1">Secreted</location>
    </subcellularLocation>
</comment>
<dbReference type="GO" id="GO:0034361">
    <property type="term" value="C:very-low-density lipoprotein particle"/>
    <property type="evidence" value="ECO:0007669"/>
    <property type="project" value="TreeGrafter"/>
</dbReference>
<dbReference type="EMBL" id="JAUZQC010000020">
    <property type="protein sequence ID" value="KAK5852834.1"/>
    <property type="molecule type" value="Genomic_DNA"/>
</dbReference>
<dbReference type="Gene3D" id="2.20.50.20">
    <property type="entry name" value="Lipovitellin. Chain A, domain 3"/>
    <property type="match status" value="1"/>
</dbReference>
<feature type="domain" description="Vitellogenin" evidence="9">
    <location>
        <begin position="38"/>
        <end position="655"/>
    </location>
</feature>
<keyword evidence="6" id="KW-0325">Glycoprotein</keyword>
<feature type="signal peptide" evidence="8">
    <location>
        <begin position="1"/>
        <end position="18"/>
    </location>
</feature>
<dbReference type="PANTHER" id="PTHR13769">
    <property type="entry name" value="APOLIPOPROTEIN B"/>
    <property type="match status" value="1"/>
</dbReference>
<dbReference type="Proteomes" id="UP001346869">
    <property type="component" value="Unassembled WGS sequence"/>
</dbReference>
<dbReference type="SUPFAM" id="SSF56968">
    <property type="entry name" value="Lipovitellin-phosvitin complex, beta-sheet shell regions"/>
    <property type="match status" value="2"/>
</dbReference>
<comment type="caution">
    <text evidence="7">Lacks conserved residue(s) required for the propagation of feature annotation.</text>
</comment>
<dbReference type="InterPro" id="IPR001747">
    <property type="entry name" value="Vitellogenin_N"/>
</dbReference>
<dbReference type="Pfam" id="PF06448">
    <property type="entry name" value="DUF1081"/>
    <property type="match status" value="1"/>
</dbReference>
<keyword evidence="5" id="KW-0445">Lipid transport</keyword>
<name>A0AAN7X2K3_ELEMC</name>
<dbReference type="InterPro" id="IPR015819">
    <property type="entry name" value="Lipid_transp_b-sht_shell"/>
</dbReference>
<proteinExistence type="predicted"/>
<dbReference type="GO" id="GO:0034362">
    <property type="term" value="C:low-density lipoprotein particle"/>
    <property type="evidence" value="ECO:0007669"/>
    <property type="project" value="TreeGrafter"/>
</dbReference>
<dbReference type="Gene3D" id="1.25.10.20">
    <property type="entry name" value="Vitellinogen, superhelical"/>
    <property type="match status" value="1"/>
</dbReference>
<comment type="caution">
    <text evidence="10">The sequence shown here is derived from an EMBL/GenBank/DDBJ whole genome shotgun (WGS) entry which is preliminary data.</text>
</comment>
<accession>A0AAN7X2K3</accession>
<keyword evidence="2" id="KW-0813">Transport</keyword>
<evidence type="ECO:0000256" key="7">
    <source>
        <dbReference type="PROSITE-ProRule" id="PRU00557"/>
    </source>
</evidence>
<reference evidence="10 11" key="2">
    <citation type="journal article" date="2023" name="Mol. Biol. Evol.">
        <title>Genomics of Secondarily Temperate Adaptation in the Only Non-Antarctic Icefish.</title>
        <authorList>
            <person name="Rivera-Colon A.G."/>
            <person name="Rayamajhi N."/>
            <person name="Minhas B.F."/>
            <person name="Madrigal G."/>
            <person name="Bilyk K.T."/>
            <person name="Yoon V."/>
            <person name="Hune M."/>
            <person name="Gregory S."/>
            <person name="Cheng C.H.C."/>
            <person name="Catchen J.M."/>
        </authorList>
    </citation>
    <scope>NUCLEOTIDE SEQUENCE [LARGE SCALE GENOMIC DNA]</scope>
    <source>
        <strain evidence="10">JMC-PN-2008</strain>
    </source>
</reference>
<feature type="chain" id="PRO_5042943834" description="Vitellogenin domain-containing protein" evidence="8">
    <location>
        <begin position="19"/>
        <end position="3302"/>
    </location>
</feature>
<dbReference type="GO" id="GO:0042953">
    <property type="term" value="P:lipoprotein transport"/>
    <property type="evidence" value="ECO:0007669"/>
    <property type="project" value="TreeGrafter"/>
</dbReference>
<organism evidence="10 11">
    <name type="scientific">Eleginops maclovinus</name>
    <name type="common">Patagonian blennie</name>
    <name type="synonym">Eleginus maclovinus</name>
    <dbReference type="NCBI Taxonomy" id="56733"/>
    <lineage>
        <taxon>Eukaryota</taxon>
        <taxon>Metazoa</taxon>
        <taxon>Chordata</taxon>
        <taxon>Craniata</taxon>
        <taxon>Vertebrata</taxon>
        <taxon>Euteleostomi</taxon>
        <taxon>Actinopterygii</taxon>
        <taxon>Neopterygii</taxon>
        <taxon>Teleostei</taxon>
        <taxon>Neoteleostei</taxon>
        <taxon>Acanthomorphata</taxon>
        <taxon>Eupercaria</taxon>
        <taxon>Perciformes</taxon>
        <taxon>Notothenioidei</taxon>
        <taxon>Eleginopidae</taxon>
        <taxon>Eleginops</taxon>
    </lineage>
</organism>
<dbReference type="GO" id="GO:0030301">
    <property type="term" value="P:cholesterol transport"/>
    <property type="evidence" value="ECO:0007669"/>
    <property type="project" value="TreeGrafter"/>
</dbReference>
<dbReference type="InterPro" id="IPR011030">
    <property type="entry name" value="Lipovitellin_superhlx_dom"/>
</dbReference>
<evidence type="ECO:0000256" key="4">
    <source>
        <dbReference type="ARBA" id="ARBA00022729"/>
    </source>
</evidence>
<evidence type="ECO:0000256" key="6">
    <source>
        <dbReference type="ARBA" id="ARBA00023180"/>
    </source>
</evidence>
<dbReference type="InterPro" id="IPR015255">
    <property type="entry name" value="Vitellinogen_open_b-sht"/>
</dbReference>
<dbReference type="GO" id="GO:0050750">
    <property type="term" value="F:low-density lipoprotein particle receptor binding"/>
    <property type="evidence" value="ECO:0007669"/>
    <property type="project" value="TreeGrafter"/>
</dbReference>
<evidence type="ECO:0000256" key="2">
    <source>
        <dbReference type="ARBA" id="ARBA00022448"/>
    </source>
</evidence>
<evidence type="ECO:0000256" key="1">
    <source>
        <dbReference type="ARBA" id="ARBA00004613"/>
    </source>
</evidence>
<protein>
    <recommendedName>
        <fullName evidence="9">Vitellogenin domain-containing protein</fullName>
    </recommendedName>
</protein>
<evidence type="ECO:0000256" key="3">
    <source>
        <dbReference type="ARBA" id="ARBA00022525"/>
    </source>
</evidence>
<sequence>MGSTKLCLLLLLGTYALAQQDAESVEEQSPVCPLAKRFKNFRRFVYDYEAETFNGVTGATDNKSGPKVSCKVEVEVPQTCSFILRTTECSLSEISGVDAEGNAVYRPADGNEAFASAMAKNALKIAVEGHLRVQLYPEDDEPVNILNIKRGIVSALIVPVMDEEKNKQMATIHGSCPTDFSINAAEDIATDVTVSRDLTQCDFFFAHRQVTSPLALITGMNFPLSKMISSTQTCNYKFDNQKKHMTSGTCREKHIFLPLSHQNEYGISTLVKQTVTLRETAKINDRIFERDENKSVDLAMDIADEKSPVQTKDAVIATMQQLNTLSQTNEGEERASLFHKLVSELRGLKVDVLGSATVEMMDMSEPLTWQALVQCGTPECTSAMLKVLRTFIEAALEVDASVYALGLLHNPSPLMVKDMLAMAQYKQSKPIMYALSNAVRKLYRIEGVTPEISAVSEFMSSLLGADCAGEKDLTFLTLRVVGNMGDAMEAADPAIKNTLLKCMRQPATTLSVQLAAIQAFRLMSPTDEVRSNLQRVCQYPKGAVQKRLAAYLILMRNPQDSDIEIVKKLLNQEQNMQIKSFISSHIYNIISSTDPETMMLGQKFIDALQDTEVATHSDYSTKSRNYKLGMANENMQAAIKGNMVFDPSSQLPREVLLETTLNVFGFDMDLWEIGMEGKGLEPTIDALFGKNGFFPDTMGKVMYWTLEKVPPKMKQEMDKWVSPMGEGRKVPENLVREIVRNFNKLVKDLQTQESPEAMAYLKIMGAEIGYIKGSELRFIADNAKMYAETFLRIIPSQVMAKLMSNTDNELFAHYIFMDNKFIMPTASGMPLTFALSGTFTPGAKGGIRMAPNMQELLFKPSIGVEFVTQMGVHVPEFVVSAVEMHTNIYHESSLNAKITMEHGQVKLSIPAPQTTTRVLSVSNKVMIVGAGQSSVIPHTEGESSCRPLFSGVKYCTETIRATTGDKTAAPYFPLNGETKFALDIKPSEEVSEYTATIAYDLLSEGEDSSQKIDSLKLALRAEGSQPTEATATMKYNRNKNVFTTQIEVPDFDVEAGVKIGMTGSSAEGKSIVLEISSKNVPQLSLIGRAKLQAMTDGMLQVQLLVPSLKTDAAITATMSNADVLTFEIKSDVKLPETSSIQAVTFKYGDDQAEVQLTSNMNADTKILVPYTEAVQAWLGQLAEDVMDQQVVKTDMKVRHVFNKALEASDNWMNKISADVPYVETLRNKIASVEMPSIPSMPENLFMNLDSNVVYKFNQERLAITVPLPLGGKSSEELRIPSVVNSPSISLPQLDIHFASQEIQIPTFTIPLEYDLTLPLMGKMEAFAKLNSNYYDWEATASAGNSSEETPSYMAKFSVMAESPIKLLSFSTEGATTITDTTEDNMKLTIEGSLNSIFLNTGFNVLETVAVTESVLSTGRYNIYATSPAGLDTSLTITTQVTLDSNLLSGDINTDGSVTVGPMTASTTYLHTFSVEPAKKEAKLESTLRVNFENMKVANKITASYANEELLIESNTNMNTEPIKHTTKMSLSYKDVKLTITSNSVTKADERMVRSQMEFSASDGQASLRIENQADDSKNRAYSLLTGSMNPSGLEINADASLNIFSSLASHKATMALNVNGLTTSCTTTAQYSPMTFENVFHGGVDTSGATVSITTKAAIKDNKAELSVEGKLASKEVYLNSILKGDLFDINTLNRVNLRLNEDGLIMSNKIVGSRNEMRTENIHSLSLSLGSFTLTSKTDNFLDNRNSYVHDITVNMERFTAAVNVKNDLKIMEINFVNDAHFKAEPYNLELTGTMKGVFSEEELKHTYEVKFVDMTLSAKCNTNGKIMGAQMTHTTDMEVAGLTVKFDNVANFNSPILRLDSTVKTVAEPFTLNIDAIFNSNGAVYLYGEQSGEVYSKFLLKAEPLLLTQSFEYRASTTHQLDGRPIINTNMDNKFNSMLSLREQSVTLKMVSSVDEHSFDQEINAYNNAERLGIEVSGAVSTPLFSEANQDYTISGFVKYDKNSDSHFIQIPFIEHLPAVIENVKTTMMRMMDHSIEMLKDINTKYDISATMQSKVSELKEVIDNFDFNLFIQDLTKFINSIENYMSNLTDKFPTDKVMNVLKSLKDAIMAWIKKHNIANNFNVLYTKVEEILSSYEVEKMIGAIMDEVVKIMKQYQVREKIQSAFAALKSIDIKPLVQKAIAPVQDLVNELYTFNFKQLIDDMKDYFMRMVQKIRSFDYDTFTVELKEKVADMSKIPCFGKLYGELKVTTPHLKLKTTADFENTTITSDTPEFKINLNSKATSTLQNLDYTIDASAHLAAPKMSRLSFSEKFKVDQLCLSFDHRGSMTLYGLSAEASAETTANFNTKDFSADLVNIASFTMENGVSATVETAYSHDLNVPLYKNSFATINQKSVFQIEGGTARLTISNVANEKNIRDEITHKSDMEVVMDLHTAKVTFAGATDSSFFKLNQNVDAEICIFRNIIINSKFETETPFMKGSVAEVKFQANAGDMKIDLTASHSVELAGKIEGTLSNSALALITPSELMFDTKNKGNVKITLPLKLSGKMDLQNDMSLTLNSEMQQASWTGLARFNQYKYSHYFTMDNGDSEINMMSQIHGEANLDMLKEPITIPAMEVPFIGMTTPKVEDYSLWEDTGLSNLLTTTQQTFDMNSKLKYMKNPEVITIDINVEPVINFINNNVKTLHKKALIHKDRAAVVLVSSYEQAKEEYEKYRIDLPKIITIPAYKVPVMNIEVSSFTIPLPDASLITMPALHVPSALSKLTLPKITLPKIQNIRIPVMGSLTYELTMKTAMVSLQTDASILNQDSIVIKFDASSTSEFEILNGKIEGNANVNKVGGLKMTSVLSVKHLMFEGNHESTITLSYENVDTSITNSAKVNLPVLTMEVYQEITGNPEEGLVVSMSTPSAGLVALQMQTKRPAQVKARVYGRYPSEPTTDIDILGLKMSVINSEKLNLQTTWNMEMPYEMMLGLKKQVPTVMEMVSDPTVKIYKTMYRQARKLEGSFEQAKDQGKEMFQRAIDNLAAINPSNVMTTATDNTILILQEYQKKVAIVLDAVVKFLRETTFQLPGYEQRLSGLEVYQELSTFIADVSQEAIQRVPEYFASMFTSVLDYFQAIEFTLPGSNHVVIGREVLDDLIVALKKIQEQVILTVRKLGEIQLEDVINKLSGFVQFTTEQGEKFLQTLKSQNVEKLSNFVSEVYDDAINSPVLADVTKQVEEARKIVVEYLKAVKAKLQNILADMSFEQLQADIQSWIDLLAKRVNAFHNNVIKTLKEKTQSIEPYVRVGDRQLEVDIPLPFSA</sequence>
<keyword evidence="3" id="KW-0964">Secreted</keyword>
<keyword evidence="11" id="KW-1185">Reference proteome</keyword>
<dbReference type="PROSITE" id="PS51211">
    <property type="entry name" value="VITELLOGENIN"/>
    <property type="match status" value="1"/>
</dbReference>
<evidence type="ECO:0000313" key="11">
    <source>
        <dbReference type="Proteomes" id="UP001346869"/>
    </source>
</evidence>
<dbReference type="InterPro" id="IPR015817">
    <property type="entry name" value="Vitellinogen_open_b-sht_sub1"/>
</dbReference>
<evidence type="ECO:0000256" key="5">
    <source>
        <dbReference type="ARBA" id="ARBA00023055"/>
    </source>
</evidence>
<dbReference type="Gene3D" id="2.20.80.10">
    <property type="entry name" value="Lipovitellin-phosvitin complex, chain A, domain 4"/>
    <property type="match status" value="1"/>
</dbReference>
<dbReference type="InterPro" id="IPR052418">
    <property type="entry name" value="Apolipoprotein_B"/>
</dbReference>
<evidence type="ECO:0000259" key="9">
    <source>
        <dbReference type="PROSITE" id="PS51211"/>
    </source>
</evidence>
<dbReference type="SMART" id="SM01169">
    <property type="entry name" value="DUF1943"/>
    <property type="match status" value="1"/>
</dbReference>
<dbReference type="SUPFAM" id="SSF48431">
    <property type="entry name" value="Lipovitellin-phosvitin complex, superhelical domain"/>
    <property type="match status" value="1"/>
</dbReference>
<dbReference type="FunFam" id="2.30.230.10:FF:000003">
    <property type="entry name" value="Apolipoprotein B"/>
    <property type="match status" value="1"/>
</dbReference>
<dbReference type="SMART" id="SM00638">
    <property type="entry name" value="LPD_N"/>
    <property type="match status" value="1"/>
</dbReference>
<dbReference type="Pfam" id="PF09172">
    <property type="entry name" value="Vit_open_b-sht"/>
    <property type="match status" value="1"/>
</dbReference>
<reference evidence="10 11" key="1">
    <citation type="journal article" date="2023" name="Genes (Basel)">
        <title>Chromosome-Level Genome Assembly and Circadian Gene Repertoire of the Patagonia Blennie Eleginops maclovinus-The Closest Ancestral Proxy of Antarctic Cryonotothenioids.</title>
        <authorList>
            <person name="Cheng C.C."/>
            <person name="Rivera-Colon A.G."/>
            <person name="Minhas B.F."/>
            <person name="Wilson L."/>
            <person name="Rayamajhi N."/>
            <person name="Vargas-Chacoff L."/>
            <person name="Catchen J.M."/>
        </authorList>
    </citation>
    <scope>NUCLEOTIDE SEQUENCE [LARGE SCALE GENOMIC DNA]</scope>
    <source>
        <strain evidence="10">JMC-PN-2008</strain>
    </source>
</reference>
<dbReference type="InterPro" id="IPR015816">
    <property type="entry name" value="Vitellinogen_b-sht_N"/>
</dbReference>
<dbReference type="GO" id="GO:0034359">
    <property type="term" value="C:mature chylomicron"/>
    <property type="evidence" value="ECO:0007669"/>
    <property type="project" value="TreeGrafter"/>
</dbReference>
<dbReference type="GO" id="GO:0042632">
    <property type="term" value="P:cholesterol homeostasis"/>
    <property type="evidence" value="ECO:0007669"/>
    <property type="project" value="TreeGrafter"/>
</dbReference>
<dbReference type="GO" id="GO:0120020">
    <property type="term" value="F:cholesterol transfer activity"/>
    <property type="evidence" value="ECO:0007669"/>
    <property type="project" value="TreeGrafter"/>
</dbReference>
<evidence type="ECO:0000313" key="10">
    <source>
        <dbReference type="EMBL" id="KAK5852834.1"/>
    </source>
</evidence>